<gene>
    <name evidence="2" type="ORF">UNQ5808</name>
</gene>
<dbReference type="EMBL" id="AY359125">
    <property type="protein sequence ID" value="AAQ89482.1"/>
    <property type="molecule type" value="mRNA"/>
</dbReference>
<proteinExistence type="evidence at transcript level"/>
<dbReference type="AlphaFoldDB" id="Q6UVX0"/>
<keyword evidence="1" id="KW-0732">Signal</keyword>
<evidence type="ECO:0000313" key="2">
    <source>
        <dbReference type="EMBL" id="AAQ89482.1"/>
    </source>
</evidence>
<organism evidence="2">
    <name type="scientific">Homo sapiens</name>
    <name type="common">Human</name>
    <dbReference type="NCBI Taxonomy" id="9606"/>
    <lineage>
        <taxon>Eukaryota</taxon>
        <taxon>Metazoa</taxon>
        <taxon>Chordata</taxon>
        <taxon>Craniata</taxon>
        <taxon>Vertebrata</taxon>
        <taxon>Euteleostomi</taxon>
        <taxon>Mammalia</taxon>
        <taxon>Eutheria</taxon>
        <taxon>Euarchontoglires</taxon>
        <taxon>Primates</taxon>
        <taxon>Haplorrhini</taxon>
        <taxon>Catarrhini</taxon>
        <taxon>Hominidae</taxon>
        <taxon>Homo</taxon>
    </lineage>
</organism>
<evidence type="ECO:0000256" key="1">
    <source>
        <dbReference type="SAM" id="SignalP"/>
    </source>
</evidence>
<reference evidence="2" key="1">
    <citation type="journal article" date="2003" name="Genome Res.">
        <title>The secreted protein discovery initiative (SPDI), a large-scale effort to identify novel human secreted and transmembrane proteins: a bioinformatics assessment.</title>
        <authorList>
            <person name="Clark H.F."/>
            <person name="Gurney A.L."/>
            <person name="Abaya E."/>
            <person name="Baker K."/>
            <person name="Baldwin D."/>
            <person name="Brush J."/>
            <person name="Chen J."/>
            <person name="Chow B."/>
            <person name="Chui C."/>
            <person name="Crowley C."/>
            <person name="Currell B."/>
            <person name="Deuel B."/>
            <person name="Dowd P."/>
            <person name="Eaton D."/>
            <person name="Foster J."/>
            <person name="Grimaldi C."/>
            <person name="Gu Q."/>
            <person name="Hass P.E."/>
            <person name="Heldens S."/>
            <person name="Huang A."/>
            <person name="Kim H.S."/>
            <person name="Klimowski L."/>
            <person name="Jin Y."/>
            <person name="Johnson S."/>
            <person name="Lee J."/>
            <person name="Lewis L."/>
            <person name="Liao D."/>
            <person name="Mark M."/>
            <person name="Robbie E."/>
            <person name="Sanchez C."/>
            <person name="Schoenfeld J."/>
            <person name="Seshagiri S."/>
            <person name="Simmons L."/>
            <person name="Singh J."/>
            <person name="Smith V."/>
            <person name="Stinson J."/>
            <person name="Vagts A."/>
            <person name="Vandlen R."/>
            <person name="Watanabe C."/>
            <person name="Wieand D."/>
            <person name="Woods K."/>
            <person name="Xie M.H."/>
            <person name="Yansura D."/>
            <person name="Yi S."/>
            <person name="Yu G."/>
            <person name="Yuan J."/>
            <person name="Zhang M."/>
            <person name="Zhang Z."/>
            <person name="Goddard A."/>
            <person name="Wood W.I."/>
            <person name="Godowski P."/>
            <person name="Gray A."/>
        </authorList>
    </citation>
    <scope>NUCLEOTIDE SEQUENCE</scope>
</reference>
<accession>Q6UVX0</accession>
<feature type="chain" id="PRO_5004281683" evidence="1">
    <location>
        <begin position="26"/>
        <end position="80"/>
    </location>
</feature>
<feature type="signal peptide" evidence="1">
    <location>
        <begin position="1"/>
        <end position="25"/>
    </location>
</feature>
<sequence length="80" mass="8927">MIDLWLPALFVLVALESLLLSPCPGTSSTLTRTFFPSLVSCVQVPFSWIPCLECFLIYFLILAEDVLQLFSGNANMQVNQ</sequence>
<name>Q6UVX0_HUMAN</name>
<protein>
    <submittedName>
        <fullName evidence="2">IDLW5808</fullName>
    </submittedName>
</protein>